<proteinExistence type="predicted"/>
<feature type="region of interest" description="Disordered" evidence="1">
    <location>
        <begin position="1"/>
        <end position="29"/>
    </location>
</feature>
<keyword evidence="4" id="KW-1185">Reference proteome</keyword>
<feature type="domain" description="ER-bound oxygenase mpaB/mpaB'/Rubber oxygenase catalytic" evidence="2">
    <location>
        <begin position="47"/>
        <end position="266"/>
    </location>
</feature>
<organism evidence="3 4">
    <name type="scientific">Aspergillus calidoustus</name>
    <dbReference type="NCBI Taxonomy" id="454130"/>
    <lineage>
        <taxon>Eukaryota</taxon>
        <taxon>Fungi</taxon>
        <taxon>Dikarya</taxon>
        <taxon>Ascomycota</taxon>
        <taxon>Pezizomycotina</taxon>
        <taxon>Eurotiomycetes</taxon>
        <taxon>Eurotiomycetidae</taxon>
        <taxon>Eurotiales</taxon>
        <taxon>Aspergillaceae</taxon>
        <taxon>Aspergillus</taxon>
        <taxon>Aspergillus subgen. Nidulantes</taxon>
    </lineage>
</organism>
<dbReference type="InterPro" id="IPR018713">
    <property type="entry name" value="MPAB/Lcp_cat_dom"/>
</dbReference>
<dbReference type="AlphaFoldDB" id="A0A0U5GBV0"/>
<dbReference type="OrthoDB" id="5131368at2759"/>
<dbReference type="GO" id="GO:0016491">
    <property type="term" value="F:oxidoreductase activity"/>
    <property type="evidence" value="ECO:0007669"/>
    <property type="project" value="InterPro"/>
</dbReference>
<evidence type="ECO:0000259" key="2">
    <source>
        <dbReference type="Pfam" id="PF09995"/>
    </source>
</evidence>
<name>A0A0U5GBV0_ASPCI</name>
<dbReference type="OMA" id="QTIEEFW"/>
<sequence length="311" mass="35181">MTGITAEKTTSSTSHSHSEGSFTITIEKDDNPFNGVSPLAMKDLKKVAREGIALAGGPAAILLQIAHPLVGQGVADHSTFTKRAISRLQYTQMYIYVMIFGNDEDKRLMKSWVDMAHSRVIQESGPRPYSALDPELQLWVAATIYASMVGMYELIYGPLPPAMAERVFQAYSVMGTSLQVPREMWPRDLRAFRIYWRDMVENRLHVTADAELVLKEIFHPVKSVPLWLRPAVVVAMPFIRRLTIEQLPPSVREQFHLKSTKTSRALSGLFVSGMSCVYPFTPLFIRQLPKTYSIRLFRKKIKKRGGQLLKP</sequence>
<dbReference type="Proteomes" id="UP000054771">
    <property type="component" value="Unassembled WGS sequence"/>
</dbReference>
<dbReference type="PANTHER" id="PTHR36151:SF3">
    <property type="entry name" value="ER-BOUND OXYGENASE MPAB_MPAB'_RUBBER OXYGENASE CATALYTIC DOMAIN-CONTAINING PROTEIN"/>
    <property type="match status" value="1"/>
</dbReference>
<evidence type="ECO:0000313" key="3">
    <source>
        <dbReference type="EMBL" id="CEL08461.1"/>
    </source>
</evidence>
<dbReference type="Pfam" id="PF09995">
    <property type="entry name" value="MPAB_Lcp_cat"/>
    <property type="match status" value="1"/>
</dbReference>
<evidence type="ECO:0000256" key="1">
    <source>
        <dbReference type="SAM" id="MobiDB-lite"/>
    </source>
</evidence>
<evidence type="ECO:0000313" key="4">
    <source>
        <dbReference type="Proteomes" id="UP000054771"/>
    </source>
</evidence>
<dbReference type="PANTHER" id="PTHR36151">
    <property type="entry name" value="BLR2777 PROTEIN"/>
    <property type="match status" value="1"/>
</dbReference>
<reference evidence="4" key="1">
    <citation type="journal article" date="2016" name="Genome Announc.">
        <title>Draft genome sequences of fungus Aspergillus calidoustus.</title>
        <authorList>
            <person name="Horn F."/>
            <person name="Linde J."/>
            <person name="Mattern D.J."/>
            <person name="Walther G."/>
            <person name="Guthke R."/>
            <person name="Scherlach K."/>
            <person name="Martin K."/>
            <person name="Brakhage A.A."/>
            <person name="Petzke L."/>
            <person name="Valiante V."/>
        </authorList>
    </citation>
    <scope>NUCLEOTIDE SEQUENCE [LARGE SCALE GENOMIC DNA]</scope>
    <source>
        <strain evidence="4">SF006504</strain>
    </source>
</reference>
<gene>
    <name evidence="3" type="ORF">ASPCAL11611</name>
</gene>
<accession>A0A0U5GBV0</accession>
<dbReference type="STRING" id="454130.A0A0U5GBV0"/>
<protein>
    <recommendedName>
        <fullName evidence="2">ER-bound oxygenase mpaB/mpaB'/Rubber oxygenase catalytic domain-containing protein</fullName>
    </recommendedName>
</protein>
<dbReference type="EMBL" id="CDMC01000011">
    <property type="protein sequence ID" value="CEL08461.1"/>
    <property type="molecule type" value="Genomic_DNA"/>
</dbReference>